<evidence type="ECO:0000313" key="2">
    <source>
        <dbReference type="Proteomes" id="UP000326396"/>
    </source>
</evidence>
<sequence length="112" mass="12425">MVRCLNDTIMGHIKTASRSLGEDGSVGGSGKIDSVGYGKSMVEEIYLEEIKIQERKPIWFHTHQLLTHGWDHAIQPKKPRKSGLKSTVVTEMVVTVGDWGGNPEVRKKKGVI</sequence>
<gene>
    <name evidence="1" type="ORF">E3N88_15418</name>
</gene>
<dbReference type="AlphaFoldDB" id="A0A5N6NWT3"/>
<proteinExistence type="predicted"/>
<keyword evidence="2" id="KW-1185">Reference proteome</keyword>
<name>A0A5N6NWT3_9ASTR</name>
<dbReference type="EMBL" id="SZYD01000008">
    <property type="protein sequence ID" value="KAD5507715.1"/>
    <property type="molecule type" value="Genomic_DNA"/>
</dbReference>
<reference evidence="1 2" key="1">
    <citation type="submission" date="2019-05" db="EMBL/GenBank/DDBJ databases">
        <title>Mikania micrantha, genome provides insights into the molecular mechanism of rapid growth.</title>
        <authorList>
            <person name="Liu B."/>
        </authorList>
    </citation>
    <scope>NUCLEOTIDE SEQUENCE [LARGE SCALE GENOMIC DNA]</scope>
    <source>
        <strain evidence="1">NLD-2019</strain>
        <tissue evidence="1">Leaf</tissue>
    </source>
</reference>
<dbReference type="Proteomes" id="UP000326396">
    <property type="component" value="Linkage Group LG16"/>
</dbReference>
<comment type="caution">
    <text evidence="1">The sequence shown here is derived from an EMBL/GenBank/DDBJ whole genome shotgun (WGS) entry which is preliminary data.</text>
</comment>
<organism evidence="1 2">
    <name type="scientific">Mikania micrantha</name>
    <name type="common">bitter vine</name>
    <dbReference type="NCBI Taxonomy" id="192012"/>
    <lineage>
        <taxon>Eukaryota</taxon>
        <taxon>Viridiplantae</taxon>
        <taxon>Streptophyta</taxon>
        <taxon>Embryophyta</taxon>
        <taxon>Tracheophyta</taxon>
        <taxon>Spermatophyta</taxon>
        <taxon>Magnoliopsida</taxon>
        <taxon>eudicotyledons</taxon>
        <taxon>Gunneridae</taxon>
        <taxon>Pentapetalae</taxon>
        <taxon>asterids</taxon>
        <taxon>campanulids</taxon>
        <taxon>Asterales</taxon>
        <taxon>Asteraceae</taxon>
        <taxon>Asteroideae</taxon>
        <taxon>Heliantheae alliance</taxon>
        <taxon>Eupatorieae</taxon>
        <taxon>Mikania</taxon>
    </lineage>
</organism>
<protein>
    <submittedName>
        <fullName evidence="1">Uncharacterized protein</fullName>
    </submittedName>
</protein>
<evidence type="ECO:0000313" key="1">
    <source>
        <dbReference type="EMBL" id="KAD5507715.1"/>
    </source>
</evidence>
<accession>A0A5N6NWT3</accession>